<accession>A0ABS6FBQ9</accession>
<evidence type="ECO:0000313" key="1">
    <source>
        <dbReference type="EMBL" id="MBU5627707.1"/>
    </source>
</evidence>
<dbReference type="RefSeq" id="WP_216633051.1">
    <property type="nucleotide sequence ID" value="NZ_JAHLQN010000001.1"/>
</dbReference>
<sequence>MSITIKLPEELINQLSEFDKHTGEIMDAALTAGAKVACKQAKTNLSFAIGSGTKEPSQSTGELVRALGVTPVKPDRDGWNVRVGFAEPRRDGKSNAMVANILEYGSRKHNQPARPFMKPAADSTKAAAKAEIKRVFDEEAKKYLKMKG</sequence>
<comment type="caution">
    <text evidence="1">The sequence shown here is derived from an EMBL/GenBank/DDBJ whole genome shotgun (WGS) entry which is preliminary data.</text>
</comment>
<gene>
    <name evidence="1" type="ORF">KQI82_12385</name>
</gene>
<dbReference type="Pfam" id="PF04883">
    <property type="entry name" value="HK97-gp10_like"/>
    <property type="match status" value="1"/>
</dbReference>
<keyword evidence="2" id="KW-1185">Reference proteome</keyword>
<evidence type="ECO:0000313" key="2">
    <source>
        <dbReference type="Proteomes" id="UP000787672"/>
    </source>
</evidence>
<dbReference type="Proteomes" id="UP000787672">
    <property type="component" value="Unassembled WGS sequence"/>
</dbReference>
<dbReference type="EMBL" id="JAHLQN010000001">
    <property type="protein sequence ID" value="MBU5627707.1"/>
    <property type="molecule type" value="Genomic_DNA"/>
</dbReference>
<name>A0ABS6FBQ9_9FIRM</name>
<organism evidence="1 2">
    <name type="scientific">Dysosmobacter acutus</name>
    <dbReference type="NCBI Taxonomy" id="2841504"/>
    <lineage>
        <taxon>Bacteria</taxon>
        <taxon>Bacillati</taxon>
        <taxon>Bacillota</taxon>
        <taxon>Clostridia</taxon>
        <taxon>Eubacteriales</taxon>
        <taxon>Oscillospiraceae</taxon>
        <taxon>Dysosmobacter</taxon>
    </lineage>
</organism>
<reference evidence="1 2" key="1">
    <citation type="submission" date="2021-06" db="EMBL/GenBank/DDBJ databases">
        <authorList>
            <person name="Sun Q."/>
            <person name="Li D."/>
        </authorList>
    </citation>
    <scope>NUCLEOTIDE SEQUENCE [LARGE SCALE GENOMIC DNA]</scope>
    <source>
        <strain evidence="1 2">MSJ-2</strain>
    </source>
</reference>
<dbReference type="InterPro" id="IPR010064">
    <property type="entry name" value="HK97-gp10_tail"/>
</dbReference>
<proteinExistence type="predicted"/>
<protein>
    <submittedName>
        <fullName evidence="1">HK97 gp10 family phage protein</fullName>
    </submittedName>
</protein>